<dbReference type="RefSeq" id="WP_184165734.1">
    <property type="nucleotide sequence ID" value="NZ_JACHLC010000004.1"/>
</dbReference>
<accession>A0A841N4S7</accession>
<dbReference type="Proteomes" id="UP000589738">
    <property type="component" value="Unassembled WGS sequence"/>
</dbReference>
<gene>
    <name evidence="1" type="ORF">HNP36_003205</name>
</gene>
<proteinExistence type="predicted"/>
<sequence length="147" mass="17607">MSYYQFNFYHNKEYLSIIKIEIIKLIEIYDEEINYYKKFCKNLPKDAPRHTEYNSILNIRSELVEALNNNKNLDFKDNTNYIASFSQKTVRKNEYISIYCVKCKTYYSRDEINSENWSIGSGLIASGGKTLFCKEHHMLFGWMEWNS</sequence>
<evidence type="ECO:0000313" key="2">
    <source>
        <dbReference type="Proteomes" id="UP000589738"/>
    </source>
</evidence>
<dbReference type="EMBL" id="JACHLC010000004">
    <property type="protein sequence ID" value="MBB6372116.1"/>
    <property type="molecule type" value="Genomic_DNA"/>
</dbReference>
<organism evidence="1 2">
    <name type="scientific">Chryseobacterium shigense</name>
    <dbReference type="NCBI Taxonomy" id="297244"/>
    <lineage>
        <taxon>Bacteria</taxon>
        <taxon>Pseudomonadati</taxon>
        <taxon>Bacteroidota</taxon>
        <taxon>Flavobacteriia</taxon>
        <taxon>Flavobacteriales</taxon>
        <taxon>Weeksellaceae</taxon>
        <taxon>Chryseobacterium group</taxon>
        <taxon>Chryseobacterium</taxon>
    </lineage>
</organism>
<dbReference type="AlphaFoldDB" id="A0A841N4S7"/>
<name>A0A841N4S7_9FLAO</name>
<keyword evidence="2" id="KW-1185">Reference proteome</keyword>
<comment type="caution">
    <text evidence="1">The sequence shown here is derived from an EMBL/GenBank/DDBJ whole genome shotgun (WGS) entry which is preliminary data.</text>
</comment>
<protein>
    <submittedName>
        <fullName evidence="1">Uncharacterized protein</fullName>
    </submittedName>
</protein>
<evidence type="ECO:0000313" key="1">
    <source>
        <dbReference type="EMBL" id="MBB6372116.1"/>
    </source>
</evidence>
<reference evidence="1 2" key="1">
    <citation type="submission" date="2020-08" db="EMBL/GenBank/DDBJ databases">
        <title>Functional genomics of gut bacteria from endangered species of beetles.</title>
        <authorList>
            <person name="Carlos-Shanley C."/>
        </authorList>
    </citation>
    <scope>NUCLEOTIDE SEQUENCE [LARGE SCALE GENOMIC DNA]</scope>
    <source>
        <strain evidence="1 2">S00136</strain>
    </source>
</reference>